<keyword evidence="11" id="KW-0325">Glycoprotein</keyword>
<keyword evidence="8" id="KW-1133">Transmembrane helix</keyword>
<dbReference type="GO" id="GO:0016339">
    <property type="term" value="P:calcium-dependent cell-cell adhesion via plasma membrane cell adhesion molecules"/>
    <property type="evidence" value="ECO:0007669"/>
    <property type="project" value="TreeGrafter"/>
</dbReference>
<keyword evidence="4" id="KW-0732">Signal</keyword>
<dbReference type="GO" id="GO:0016342">
    <property type="term" value="C:catenin complex"/>
    <property type="evidence" value="ECO:0007669"/>
    <property type="project" value="TreeGrafter"/>
</dbReference>
<dbReference type="PROSITE" id="PS00018">
    <property type="entry name" value="EF_HAND_1"/>
    <property type="match status" value="1"/>
</dbReference>
<evidence type="ECO:0000256" key="8">
    <source>
        <dbReference type="ARBA" id="ARBA00022989"/>
    </source>
</evidence>
<evidence type="ECO:0000256" key="2">
    <source>
        <dbReference type="ARBA" id="ARBA00022536"/>
    </source>
</evidence>
<dbReference type="FunFam" id="2.60.40.60:FF:000182">
    <property type="entry name" value="Blast:Putative neural-cadherin 2"/>
    <property type="match status" value="1"/>
</dbReference>
<accession>A0A443SB79</accession>
<feature type="domain" description="Cadherin" evidence="13">
    <location>
        <begin position="119"/>
        <end position="234"/>
    </location>
</feature>
<feature type="domain" description="Cadherin" evidence="13">
    <location>
        <begin position="19"/>
        <end position="118"/>
    </location>
</feature>
<dbReference type="FunFam" id="2.60.40.60:FF:000039">
    <property type="entry name" value="FAT atypical cadherin 3"/>
    <property type="match status" value="1"/>
</dbReference>
<dbReference type="GO" id="GO:0007424">
    <property type="term" value="P:open tracheal system development"/>
    <property type="evidence" value="ECO:0007669"/>
    <property type="project" value="UniProtKB-ARBA"/>
</dbReference>
<dbReference type="AlphaFoldDB" id="A0A443SB79"/>
<dbReference type="GO" id="GO:0007163">
    <property type="term" value="P:establishment or maintenance of cell polarity"/>
    <property type="evidence" value="ECO:0007669"/>
    <property type="project" value="UniProtKB-ARBA"/>
</dbReference>
<dbReference type="InterPro" id="IPR018247">
    <property type="entry name" value="EF_Hand_1_Ca_BS"/>
</dbReference>
<dbReference type="PRINTS" id="PR00205">
    <property type="entry name" value="CADHERIN"/>
</dbReference>
<dbReference type="Pfam" id="PF24811">
    <property type="entry name" value="Ig_Shg"/>
    <property type="match status" value="1"/>
</dbReference>
<dbReference type="VEuPathDB" id="VectorBase:LDEU007242"/>
<keyword evidence="7" id="KW-0130">Cell adhesion</keyword>
<evidence type="ECO:0000256" key="3">
    <source>
        <dbReference type="ARBA" id="ARBA00022692"/>
    </source>
</evidence>
<evidence type="ECO:0000313" key="15">
    <source>
        <dbReference type="Proteomes" id="UP000288716"/>
    </source>
</evidence>
<reference evidence="14 15" key="1">
    <citation type="journal article" date="2018" name="Gigascience">
        <title>Genomes of trombidid mites reveal novel predicted allergens and laterally-transferred genes associated with secondary metabolism.</title>
        <authorList>
            <person name="Dong X."/>
            <person name="Chaisiri K."/>
            <person name="Xia D."/>
            <person name="Armstrong S.D."/>
            <person name="Fang Y."/>
            <person name="Donnelly M.J."/>
            <person name="Kadowaki T."/>
            <person name="McGarry J.W."/>
            <person name="Darby A.C."/>
            <person name="Makepeace B.L."/>
        </authorList>
    </citation>
    <scope>NUCLEOTIDE SEQUENCE [LARGE SCALE GENOMIC DNA]</scope>
    <source>
        <strain evidence="14">UoL-UT</strain>
    </source>
</reference>
<feature type="domain" description="Cadherin" evidence="13">
    <location>
        <begin position="235"/>
        <end position="345"/>
    </location>
</feature>
<dbReference type="GO" id="GO:0005509">
    <property type="term" value="F:calcium ion binding"/>
    <property type="evidence" value="ECO:0007669"/>
    <property type="project" value="UniProtKB-UniRule"/>
</dbReference>
<dbReference type="InterPro" id="IPR039808">
    <property type="entry name" value="Cadherin"/>
</dbReference>
<feature type="non-terminal residue" evidence="14">
    <location>
        <position position="932"/>
    </location>
</feature>
<dbReference type="GO" id="GO:0001736">
    <property type="term" value="P:establishment of planar polarity"/>
    <property type="evidence" value="ECO:0007669"/>
    <property type="project" value="UniProtKB-ARBA"/>
</dbReference>
<proteinExistence type="predicted"/>
<dbReference type="CDD" id="cd11304">
    <property type="entry name" value="Cadherin_repeat"/>
    <property type="match status" value="6"/>
</dbReference>
<dbReference type="GO" id="GO:0005912">
    <property type="term" value="C:adherens junction"/>
    <property type="evidence" value="ECO:0007669"/>
    <property type="project" value="TreeGrafter"/>
</dbReference>
<gene>
    <name evidence="14" type="ORF">B4U80_10650</name>
</gene>
<keyword evidence="5" id="KW-0677">Repeat</keyword>
<feature type="non-terminal residue" evidence="14">
    <location>
        <position position="1"/>
    </location>
</feature>
<dbReference type="InterPro" id="IPR002126">
    <property type="entry name" value="Cadherin-like_dom"/>
</dbReference>
<keyword evidence="15" id="KW-1185">Reference proteome</keyword>
<dbReference type="Proteomes" id="UP000288716">
    <property type="component" value="Unassembled WGS sequence"/>
</dbReference>
<evidence type="ECO:0000256" key="1">
    <source>
        <dbReference type="ARBA" id="ARBA00004167"/>
    </source>
</evidence>
<evidence type="ECO:0000256" key="12">
    <source>
        <dbReference type="PROSITE-ProRule" id="PRU00043"/>
    </source>
</evidence>
<dbReference type="PANTHER" id="PTHR24027">
    <property type="entry name" value="CADHERIN-23"/>
    <property type="match status" value="1"/>
</dbReference>
<keyword evidence="6 12" id="KW-0106">Calcium</keyword>
<dbReference type="Gene3D" id="2.60.40.60">
    <property type="entry name" value="Cadherins"/>
    <property type="match status" value="7"/>
</dbReference>
<dbReference type="PROSITE" id="PS00232">
    <property type="entry name" value="CADHERIN_1"/>
    <property type="match status" value="3"/>
</dbReference>
<dbReference type="GO" id="GO:0045296">
    <property type="term" value="F:cadherin binding"/>
    <property type="evidence" value="ECO:0007669"/>
    <property type="project" value="TreeGrafter"/>
</dbReference>
<protein>
    <submittedName>
        <fullName evidence="14">Pt1-cadherin-like protein</fullName>
    </submittedName>
</protein>
<keyword evidence="10" id="KW-1015">Disulfide bond</keyword>
<dbReference type="GO" id="GO:0007043">
    <property type="term" value="P:cell-cell junction assembly"/>
    <property type="evidence" value="ECO:0007669"/>
    <property type="project" value="TreeGrafter"/>
</dbReference>
<dbReference type="Pfam" id="PF00028">
    <property type="entry name" value="Cadherin"/>
    <property type="match status" value="4"/>
</dbReference>
<dbReference type="PANTHER" id="PTHR24027:SF438">
    <property type="entry name" value="CADHERIN 23"/>
    <property type="match status" value="1"/>
</dbReference>
<dbReference type="InterPro" id="IPR015919">
    <property type="entry name" value="Cadherin-like_sf"/>
</dbReference>
<dbReference type="InterPro" id="IPR020894">
    <property type="entry name" value="Cadherin_CS"/>
</dbReference>
<evidence type="ECO:0000259" key="13">
    <source>
        <dbReference type="PROSITE" id="PS50268"/>
    </source>
</evidence>
<dbReference type="GO" id="GO:0048589">
    <property type="term" value="P:developmental growth"/>
    <property type="evidence" value="ECO:0007669"/>
    <property type="project" value="UniProtKB-ARBA"/>
</dbReference>
<dbReference type="EMBL" id="NCKV01004393">
    <property type="protein sequence ID" value="RWS24798.1"/>
    <property type="molecule type" value="Genomic_DNA"/>
</dbReference>
<evidence type="ECO:0000256" key="10">
    <source>
        <dbReference type="ARBA" id="ARBA00023157"/>
    </source>
</evidence>
<comment type="caution">
    <text evidence="14">The sequence shown here is derived from an EMBL/GenBank/DDBJ whole genome shotgun (WGS) entry which is preliminary data.</text>
</comment>
<dbReference type="GO" id="GO:0030855">
    <property type="term" value="P:epithelial cell differentiation"/>
    <property type="evidence" value="ECO:0007669"/>
    <property type="project" value="UniProtKB-ARBA"/>
</dbReference>
<dbReference type="FunFam" id="2.60.40.60:FF:000128">
    <property type="entry name" value="neural-cadherin isoform X2"/>
    <property type="match status" value="1"/>
</dbReference>
<dbReference type="GO" id="GO:0008104">
    <property type="term" value="P:intracellular protein localization"/>
    <property type="evidence" value="ECO:0007669"/>
    <property type="project" value="UniProtKB-ARBA"/>
</dbReference>
<dbReference type="GO" id="GO:0016477">
    <property type="term" value="P:cell migration"/>
    <property type="evidence" value="ECO:0007669"/>
    <property type="project" value="TreeGrafter"/>
</dbReference>
<feature type="domain" description="Cadherin" evidence="13">
    <location>
        <begin position="582"/>
        <end position="699"/>
    </location>
</feature>
<evidence type="ECO:0000256" key="7">
    <source>
        <dbReference type="ARBA" id="ARBA00022889"/>
    </source>
</evidence>
<sequence length="932" mass="105976">TRNFTIEIGDKNDNYPFFDYPLYEAEVNEDVDIHQNVITVTAKDDDEYPKIRYEITDGNNGGFFAVKNESGEIYVAAALDYETKKEYELVLVATDTLHESQTIVKIHVKDINDLPPKFERRKYEIVMREEISSNLPKKMLQVHAIDPDVDRPQGMVYFITGQGADDSPPKKRKFSINATTGEIYILQPLDRDLPNGRPQWRFTVFAEDENGNGLVGYADVVVILKDINDNHPFFSNSFYTGYVTENGTAEMTVMTMTATDYDDPSEGSHARLKYSIEQNQVNEHGNLIFSIDEETGVIKTAVCCLDREMNPEYTIKVLAMDGGGLKGTGTVIIKINDVNDMPPQFTKKEVHETEGDQLPEMPILVVSVDDADLLETNKFNYKILDNTFGADKFTIVTNSDGTGSLKVTKSLDYDDVQQRYGFNLTIAVSDRGDDFRNAYHVDYAKVNIRLHNASGSKLEFEKPHIEVYVFEDVPLGSNIAKFHATHVDKLRNSNIDYKIDRTSDKKQQFEIDEHGQVRVQRTLDREDIPRYHLNIFAVNNLIPPKTATATLTIVVKDVNDNAPRFLMDYRPVIYEHIEPAKITEILATDDDDRSKGNGPPFYLKMDTNAPEEIKMFFQVQHDHNGANGDGMAVVYSKGSFDREVQKEYLVPIVIKDSGFPSMTGTSTLTVVIGDYNDNRMYSGNKHILVYICKGDTPSTSIGRVHVEDLDDWDLPDKLFFFHNHKPHPKFDLNKNTGEIKMKNTTRGSYFLRFAVFDRKHTQEVDANVTVTVKEIPEERICNSGSIRVSGITAEDFIRVWNWKLNKAENSKYDKLRKILSRLLKTNEDNVDIFSVFTQQIRPPIIDIRFSAHGAIYYNSTFLNKAVAFHRDTIAKEVDINIITVGIDECVVEGQCEGCFTNKLEIRKSPVVINANRTTFVGVNTWISARLHP</sequence>
<dbReference type="OrthoDB" id="6252479at2759"/>
<evidence type="ECO:0000256" key="9">
    <source>
        <dbReference type="ARBA" id="ARBA00023136"/>
    </source>
</evidence>
<organism evidence="14 15">
    <name type="scientific">Leptotrombidium deliense</name>
    <dbReference type="NCBI Taxonomy" id="299467"/>
    <lineage>
        <taxon>Eukaryota</taxon>
        <taxon>Metazoa</taxon>
        <taxon>Ecdysozoa</taxon>
        <taxon>Arthropoda</taxon>
        <taxon>Chelicerata</taxon>
        <taxon>Arachnida</taxon>
        <taxon>Acari</taxon>
        <taxon>Acariformes</taxon>
        <taxon>Trombidiformes</taxon>
        <taxon>Prostigmata</taxon>
        <taxon>Anystina</taxon>
        <taxon>Parasitengona</taxon>
        <taxon>Trombiculoidea</taxon>
        <taxon>Trombiculidae</taxon>
        <taxon>Leptotrombidium</taxon>
    </lineage>
</organism>
<evidence type="ECO:0000256" key="11">
    <source>
        <dbReference type="ARBA" id="ARBA00023180"/>
    </source>
</evidence>
<evidence type="ECO:0000256" key="5">
    <source>
        <dbReference type="ARBA" id="ARBA00022737"/>
    </source>
</evidence>
<dbReference type="STRING" id="299467.A0A443SB79"/>
<dbReference type="GO" id="GO:0044331">
    <property type="term" value="P:cell-cell adhesion mediated by cadherin"/>
    <property type="evidence" value="ECO:0007669"/>
    <property type="project" value="TreeGrafter"/>
</dbReference>
<keyword evidence="2" id="KW-0245">EGF-like domain</keyword>
<dbReference type="GO" id="GO:0008013">
    <property type="term" value="F:beta-catenin binding"/>
    <property type="evidence" value="ECO:0007669"/>
    <property type="project" value="TreeGrafter"/>
</dbReference>
<dbReference type="GO" id="GO:0048513">
    <property type="term" value="P:animal organ development"/>
    <property type="evidence" value="ECO:0007669"/>
    <property type="project" value="UniProtKB-ARBA"/>
</dbReference>
<dbReference type="FunFam" id="2.60.40.60:FF:000032">
    <property type="entry name" value="FAT atypical cadherin 1"/>
    <property type="match status" value="1"/>
</dbReference>
<dbReference type="GO" id="GO:0034332">
    <property type="term" value="P:adherens junction organization"/>
    <property type="evidence" value="ECO:0007669"/>
    <property type="project" value="TreeGrafter"/>
</dbReference>
<dbReference type="FunFam" id="2.60.40.60:FF:000112">
    <property type="entry name" value="neural-cadherin isoform X1"/>
    <property type="match status" value="1"/>
</dbReference>
<feature type="domain" description="Cadherin" evidence="13">
    <location>
        <begin position="461"/>
        <end position="565"/>
    </location>
</feature>
<keyword evidence="3" id="KW-0812">Transmembrane</keyword>
<dbReference type="PROSITE" id="PS50268">
    <property type="entry name" value="CADHERIN_2"/>
    <property type="match status" value="6"/>
</dbReference>
<evidence type="ECO:0000256" key="6">
    <source>
        <dbReference type="ARBA" id="ARBA00022837"/>
    </source>
</evidence>
<dbReference type="GO" id="GO:0000902">
    <property type="term" value="P:cell morphogenesis"/>
    <property type="evidence" value="ECO:0007669"/>
    <property type="project" value="TreeGrafter"/>
</dbReference>
<keyword evidence="9" id="KW-0472">Membrane</keyword>
<dbReference type="SMART" id="SM00112">
    <property type="entry name" value="CA"/>
    <property type="match status" value="6"/>
</dbReference>
<dbReference type="SUPFAM" id="SSF49313">
    <property type="entry name" value="Cadherin-like"/>
    <property type="match status" value="7"/>
</dbReference>
<dbReference type="InterPro" id="IPR056370">
    <property type="entry name" value="Shg-like_Ig-like"/>
</dbReference>
<comment type="subcellular location">
    <subcellularLocation>
        <location evidence="1">Membrane</location>
        <topology evidence="1">Single-pass membrane protein</topology>
    </subcellularLocation>
</comment>
<evidence type="ECO:0000256" key="4">
    <source>
        <dbReference type="ARBA" id="ARBA00022729"/>
    </source>
</evidence>
<feature type="domain" description="Cadherin" evidence="13">
    <location>
        <begin position="363"/>
        <end position="465"/>
    </location>
</feature>
<evidence type="ECO:0000313" key="14">
    <source>
        <dbReference type="EMBL" id="RWS24798.1"/>
    </source>
</evidence>
<dbReference type="GO" id="GO:0007156">
    <property type="term" value="P:homophilic cell adhesion via plasma membrane adhesion molecules"/>
    <property type="evidence" value="ECO:0007669"/>
    <property type="project" value="InterPro"/>
</dbReference>
<name>A0A443SB79_9ACAR</name>